<dbReference type="InterPro" id="IPR014710">
    <property type="entry name" value="RmlC-like_jellyroll"/>
</dbReference>
<evidence type="ECO:0000256" key="2">
    <source>
        <dbReference type="ARBA" id="ARBA00022475"/>
    </source>
</evidence>
<keyword evidence="6" id="KW-0997">Cell inner membrane</keyword>
<dbReference type="RefSeq" id="WP_062088473.1">
    <property type="nucleotide sequence ID" value="NZ_FCOK02000031.1"/>
</dbReference>
<feature type="transmembrane region" description="Helical" evidence="6">
    <location>
        <begin position="66"/>
        <end position="84"/>
    </location>
</feature>
<dbReference type="InterPro" id="IPR016846">
    <property type="entry name" value="cNMP-bd_ion_channel"/>
</dbReference>
<dbReference type="Gene3D" id="2.30.30.60">
    <property type="match status" value="1"/>
</dbReference>
<evidence type="ECO:0000259" key="7">
    <source>
        <dbReference type="PROSITE" id="PS50042"/>
    </source>
</evidence>
<dbReference type="Proteomes" id="UP000054683">
    <property type="component" value="Unassembled WGS sequence"/>
</dbReference>
<dbReference type="InterPro" id="IPR006685">
    <property type="entry name" value="MscS_channel_2nd"/>
</dbReference>
<dbReference type="InterPro" id="IPR045275">
    <property type="entry name" value="MscS_archaea/bacteria_type"/>
</dbReference>
<keyword evidence="4 6" id="KW-1133">Transmembrane helix</keyword>
<keyword evidence="6" id="KW-0406">Ion transport</keyword>
<organism evidence="8 9">
    <name type="scientific">Caballeronia udeis</name>
    <dbReference type="NCBI Taxonomy" id="1232866"/>
    <lineage>
        <taxon>Bacteria</taxon>
        <taxon>Pseudomonadati</taxon>
        <taxon>Pseudomonadota</taxon>
        <taxon>Betaproteobacteria</taxon>
        <taxon>Burkholderiales</taxon>
        <taxon>Burkholderiaceae</taxon>
        <taxon>Caballeronia</taxon>
    </lineage>
</organism>
<dbReference type="CDD" id="cd00038">
    <property type="entry name" value="CAP_ED"/>
    <property type="match status" value="1"/>
</dbReference>
<dbReference type="Gene3D" id="1.10.287.1260">
    <property type="match status" value="1"/>
</dbReference>
<keyword evidence="5 6" id="KW-0472">Membrane</keyword>
<dbReference type="SUPFAM" id="SSF50182">
    <property type="entry name" value="Sm-like ribonucleoproteins"/>
    <property type="match status" value="1"/>
</dbReference>
<evidence type="ECO:0000313" key="8">
    <source>
        <dbReference type="EMBL" id="SAL43819.1"/>
    </source>
</evidence>
<dbReference type="GO" id="GO:0008381">
    <property type="term" value="F:mechanosensitive monoatomic ion channel activity"/>
    <property type="evidence" value="ECO:0007669"/>
    <property type="project" value="InterPro"/>
</dbReference>
<evidence type="ECO:0000256" key="4">
    <source>
        <dbReference type="ARBA" id="ARBA00022989"/>
    </source>
</evidence>
<dbReference type="SUPFAM" id="SSF82689">
    <property type="entry name" value="Mechanosensitive channel protein MscS (YggB), C-terminal domain"/>
    <property type="match status" value="1"/>
</dbReference>
<accession>A0A158HIH2</accession>
<dbReference type="Gene3D" id="2.60.120.10">
    <property type="entry name" value="Jelly Rolls"/>
    <property type="match status" value="1"/>
</dbReference>
<feature type="transmembrane region" description="Helical" evidence="6">
    <location>
        <begin position="6"/>
        <end position="22"/>
    </location>
</feature>
<feature type="transmembrane region" description="Helical" evidence="6">
    <location>
        <begin position="105"/>
        <end position="125"/>
    </location>
</feature>
<dbReference type="SUPFAM" id="SSF51206">
    <property type="entry name" value="cAMP-binding domain-like"/>
    <property type="match status" value="1"/>
</dbReference>
<dbReference type="AlphaFoldDB" id="A0A158HIH2"/>
<dbReference type="Pfam" id="PF00027">
    <property type="entry name" value="cNMP_binding"/>
    <property type="match status" value="1"/>
</dbReference>
<keyword evidence="3 6" id="KW-0812">Transmembrane</keyword>
<evidence type="ECO:0000256" key="3">
    <source>
        <dbReference type="ARBA" id="ARBA00022692"/>
    </source>
</evidence>
<evidence type="ECO:0000313" key="9">
    <source>
        <dbReference type="Proteomes" id="UP000054683"/>
    </source>
</evidence>
<keyword evidence="6" id="KW-0407">Ion channel</keyword>
<name>A0A158HIH2_9BURK</name>
<evidence type="ECO:0000256" key="6">
    <source>
        <dbReference type="RuleBase" id="RU369025"/>
    </source>
</evidence>
<dbReference type="Pfam" id="PF00924">
    <property type="entry name" value="MS_channel_2nd"/>
    <property type="match status" value="1"/>
</dbReference>
<comment type="subunit">
    <text evidence="6">Homoheptamer.</text>
</comment>
<proteinExistence type="inferred from homology"/>
<comment type="function">
    <text evidence="6">Mechanosensitive channel that participates in the regulation of osmotic pressure changes within the cell, opening in response to stretch forces in the membrane lipid bilayer, without the need for other proteins. Contributes to normal resistance to hypoosmotic shock. Forms an ion channel of 1.0 nanosiemens conductance with a slight preference for anions.</text>
</comment>
<dbReference type="InterPro" id="IPR011066">
    <property type="entry name" value="MscS_channel_C_sf"/>
</dbReference>
<dbReference type="InterPro" id="IPR023408">
    <property type="entry name" value="MscS_beta-dom_sf"/>
</dbReference>
<dbReference type="EMBL" id="FCOK02000031">
    <property type="protein sequence ID" value="SAL43819.1"/>
    <property type="molecule type" value="Genomic_DNA"/>
</dbReference>
<keyword evidence="2" id="KW-1003">Cell membrane</keyword>
<dbReference type="SMART" id="SM00100">
    <property type="entry name" value="cNMP"/>
    <property type="match status" value="1"/>
</dbReference>
<sequence length="486" mass="52899">MKDPLVLGFVLVMTDVVLWRAAFPRNDTICLLLRLVIFALLSALLFESALSPFTPAPWPESPGRHLAAQIIEVSWWLIGARLLTLSLDAVFRSRHWHKERLFQDVLGALVFLAAVVASLAFVLGLPVTGLVATSGALAIVLGLAIQSTLSDVFAGIVLNTTEPYHIGNWVSVDGVEGKVLEMNWRATHLLTSQGNVVIVPNSVAAKAKITNSSRPVALHGVSITLQISPEERPATVLGALERAIEGSSMVLQSPAPYTLVKKASINAIEYEVTVYVDDIGKSVVVTNQLYDLCHRHLAAAGIELWPLSVPRPPRHDAADSRQRLLSHVELFRALKSEEVEALSKRLSRHEYEADQVIVKSEEVTDYLMIVESGVISVMVAGPSGPVESARLGPGDSIGEAGVLAGLPVQAQVTALTRAIIYRLDKTDLTPLLKSRPEVGQQMCHLLSQRQDSLRKLNTEIPVPVGTEHTLLDWVRAGMHKLHDLTT</sequence>
<dbReference type="GO" id="GO:0005886">
    <property type="term" value="C:plasma membrane"/>
    <property type="evidence" value="ECO:0007669"/>
    <property type="project" value="UniProtKB-SubCell"/>
</dbReference>
<dbReference type="InterPro" id="IPR000595">
    <property type="entry name" value="cNMP-bd_dom"/>
</dbReference>
<dbReference type="PROSITE" id="PS50042">
    <property type="entry name" value="CNMP_BINDING_3"/>
    <property type="match status" value="1"/>
</dbReference>
<dbReference type="InterPro" id="IPR018490">
    <property type="entry name" value="cNMP-bd_dom_sf"/>
</dbReference>
<comment type="similarity">
    <text evidence="6">Belongs to the MscS (TC 1.A.23) family.</text>
</comment>
<feature type="domain" description="Cyclic nucleotide-binding" evidence="7">
    <location>
        <begin position="330"/>
        <end position="449"/>
    </location>
</feature>
<gene>
    <name evidence="8" type="ORF">AWB69_04427</name>
</gene>
<comment type="subcellular location">
    <subcellularLocation>
        <location evidence="6">Cell inner membrane</location>
        <topology evidence="6">Multi-pass membrane protein</topology>
    </subcellularLocation>
    <subcellularLocation>
        <location evidence="1">Cell membrane</location>
        <topology evidence="1">Multi-pass membrane protein</topology>
    </subcellularLocation>
</comment>
<dbReference type="InterPro" id="IPR010920">
    <property type="entry name" value="LSM_dom_sf"/>
</dbReference>
<evidence type="ECO:0000256" key="1">
    <source>
        <dbReference type="ARBA" id="ARBA00004651"/>
    </source>
</evidence>
<reference evidence="8 9" key="1">
    <citation type="submission" date="2016-01" db="EMBL/GenBank/DDBJ databases">
        <authorList>
            <person name="Oliw E.H."/>
        </authorList>
    </citation>
    <scope>NUCLEOTIDE SEQUENCE [LARGE SCALE GENOMIC DNA]</scope>
    <source>
        <strain evidence="8">LMG 27134</strain>
    </source>
</reference>
<dbReference type="PANTHER" id="PTHR30221">
    <property type="entry name" value="SMALL-CONDUCTANCE MECHANOSENSITIVE CHANNEL"/>
    <property type="match status" value="1"/>
</dbReference>
<keyword evidence="6" id="KW-0813">Transport</keyword>
<dbReference type="PIRSF" id="PIRSF026673">
    <property type="entry name" value="UCP026673_ion_chan"/>
    <property type="match status" value="1"/>
</dbReference>
<evidence type="ECO:0000256" key="5">
    <source>
        <dbReference type="ARBA" id="ARBA00023136"/>
    </source>
</evidence>
<dbReference type="OrthoDB" id="9775207at2"/>
<feature type="transmembrane region" description="Helical" evidence="6">
    <location>
        <begin position="29"/>
        <end position="46"/>
    </location>
</feature>
<dbReference type="PANTHER" id="PTHR30221:SF1">
    <property type="entry name" value="SMALL-CONDUCTANCE MECHANOSENSITIVE CHANNEL"/>
    <property type="match status" value="1"/>
</dbReference>
<protein>
    <recommendedName>
        <fullName evidence="6">Small-conductance mechanosensitive channel</fullName>
    </recommendedName>
</protein>